<keyword evidence="2" id="KW-0472">Membrane</keyword>
<dbReference type="InParanoid" id="A0A1Z5JFY3"/>
<feature type="compositionally biased region" description="Pro residues" evidence="1">
    <location>
        <begin position="58"/>
        <end position="67"/>
    </location>
</feature>
<dbReference type="AlphaFoldDB" id="A0A1Z5JFY3"/>
<feature type="signal peptide" evidence="3">
    <location>
        <begin position="1"/>
        <end position="28"/>
    </location>
</feature>
<sequence>MRTRRKSTAACILLVSLLIIACCDGASASYPTNGDPYHPSDDYNARWQNDSPEGRSNRPPPPPPPPSQQSASAFTARTPIHYNFRSKASGPEVRLEEDGNLGAFGEYSESKEGKVPEYASARRDPVTLFQSTFRGRLLLFASAFSTGALLSAFLLHGWWHPGALAFTIGYLLRGAFGDCVRSLALAMLWTMQRSRRVWKEYPTWRHVKACLRAGPRRPYPPTSNPWNYQPSPNASSFNMMYTLISIAIVGSTVGGNVPLVPKWLGGLLGAGFFAYLATQPSALGDLVRTAGMRVVGLLQELWEVTMELRLRQQLTVFAVRLFDRLMFLDRQHRIRDRVTAGVTLFYQQVIVRAMNQQNGSTTEDDEPRSDRSRRRRPAADENMDRFDRGSRSYRERFPSGRKGEPWQDGDRGTGRGRRDRGGIGRADDFSNDREREWKGQQGRRATDNSPDQQRSRIRRTEWQTDGFEERRGPDFQDSQAEDEPIYYQ</sequence>
<feature type="region of interest" description="Disordered" evidence="1">
    <location>
        <begin position="356"/>
        <end position="488"/>
    </location>
</feature>
<dbReference type="OrthoDB" id="46235at2759"/>
<feature type="compositionally biased region" description="Acidic residues" evidence="1">
    <location>
        <begin position="479"/>
        <end position="488"/>
    </location>
</feature>
<name>A0A1Z5JFY3_FISSO</name>
<dbReference type="EMBL" id="BDSP01000059">
    <property type="protein sequence ID" value="GAX12927.1"/>
    <property type="molecule type" value="Genomic_DNA"/>
</dbReference>
<evidence type="ECO:0000313" key="5">
    <source>
        <dbReference type="Proteomes" id="UP000198406"/>
    </source>
</evidence>
<evidence type="ECO:0000256" key="2">
    <source>
        <dbReference type="SAM" id="Phobius"/>
    </source>
</evidence>
<dbReference type="PROSITE" id="PS51257">
    <property type="entry name" value="PROKAR_LIPOPROTEIN"/>
    <property type="match status" value="1"/>
</dbReference>
<keyword evidence="2" id="KW-1133">Transmembrane helix</keyword>
<protein>
    <submittedName>
        <fullName evidence="4">Uncharacterized protein</fullName>
    </submittedName>
</protein>
<feature type="compositionally biased region" description="Basic and acidic residues" evidence="1">
    <location>
        <begin position="377"/>
        <end position="413"/>
    </location>
</feature>
<evidence type="ECO:0000256" key="3">
    <source>
        <dbReference type="SAM" id="SignalP"/>
    </source>
</evidence>
<evidence type="ECO:0000256" key="1">
    <source>
        <dbReference type="SAM" id="MobiDB-lite"/>
    </source>
</evidence>
<gene>
    <name evidence="4" type="ORF">FisN_22Hu260</name>
</gene>
<keyword evidence="2" id="KW-0812">Transmembrane</keyword>
<keyword evidence="5" id="KW-1185">Reference proteome</keyword>
<feature type="transmembrane region" description="Helical" evidence="2">
    <location>
        <begin position="170"/>
        <end position="191"/>
    </location>
</feature>
<organism evidence="4 5">
    <name type="scientific">Fistulifera solaris</name>
    <name type="common">Oleaginous diatom</name>
    <dbReference type="NCBI Taxonomy" id="1519565"/>
    <lineage>
        <taxon>Eukaryota</taxon>
        <taxon>Sar</taxon>
        <taxon>Stramenopiles</taxon>
        <taxon>Ochrophyta</taxon>
        <taxon>Bacillariophyta</taxon>
        <taxon>Bacillariophyceae</taxon>
        <taxon>Bacillariophycidae</taxon>
        <taxon>Naviculales</taxon>
        <taxon>Naviculaceae</taxon>
        <taxon>Fistulifera</taxon>
    </lineage>
</organism>
<feature type="chain" id="PRO_5013323586" evidence="3">
    <location>
        <begin position="29"/>
        <end position="488"/>
    </location>
</feature>
<reference evidence="4 5" key="1">
    <citation type="journal article" date="2015" name="Plant Cell">
        <title>Oil accumulation by the oleaginous diatom Fistulifera solaris as revealed by the genome and transcriptome.</title>
        <authorList>
            <person name="Tanaka T."/>
            <person name="Maeda Y."/>
            <person name="Veluchamy A."/>
            <person name="Tanaka M."/>
            <person name="Abida H."/>
            <person name="Marechal E."/>
            <person name="Bowler C."/>
            <person name="Muto M."/>
            <person name="Sunaga Y."/>
            <person name="Tanaka M."/>
            <person name="Yoshino T."/>
            <person name="Taniguchi T."/>
            <person name="Fukuda Y."/>
            <person name="Nemoto M."/>
            <person name="Matsumoto M."/>
            <person name="Wong P.S."/>
            <person name="Aburatani S."/>
            <person name="Fujibuchi W."/>
        </authorList>
    </citation>
    <scope>NUCLEOTIDE SEQUENCE [LARGE SCALE GENOMIC DNA]</scope>
    <source>
        <strain evidence="4 5">JPCC DA0580</strain>
    </source>
</reference>
<keyword evidence="3" id="KW-0732">Signal</keyword>
<feature type="region of interest" description="Disordered" evidence="1">
    <location>
        <begin position="34"/>
        <end position="73"/>
    </location>
</feature>
<evidence type="ECO:0000313" key="4">
    <source>
        <dbReference type="EMBL" id="GAX12927.1"/>
    </source>
</evidence>
<comment type="caution">
    <text evidence="4">The sequence shown here is derived from an EMBL/GenBank/DDBJ whole genome shotgun (WGS) entry which is preliminary data.</text>
</comment>
<feature type="transmembrane region" description="Helical" evidence="2">
    <location>
        <begin position="137"/>
        <end position="158"/>
    </location>
</feature>
<feature type="compositionally biased region" description="Basic and acidic residues" evidence="1">
    <location>
        <begin position="458"/>
        <end position="474"/>
    </location>
</feature>
<proteinExistence type="predicted"/>
<dbReference type="Proteomes" id="UP000198406">
    <property type="component" value="Unassembled WGS sequence"/>
</dbReference>
<feature type="compositionally biased region" description="Basic and acidic residues" evidence="1">
    <location>
        <begin position="419"/>
        <end position="438"/>
    </location>
</feature>
<accession>A0A1Z5JFY3</accession>